<dbReference type="AlphaFoldDB" id="A0A0T6AT17"/>
<sequence>MEPLQALTGNSYETDSSTSGEDSDDSIYFPEDKKLKLQDDDYRRNKITERHPELRLPTRQPKCFTKNAVMARQNRLKKKKYMQDLESQVNKLRYENKSLSAILNNQSTLITELRKELRYMRSVLANSSDISKLLRLINNNTGMSVSTSLNKSMSLTSNCFSKNEPQHPWAEAIDPNDSLLIPDLDLGLVYENLDDAAVERRENDTQLNLLNTPLKEHNYTATNCSDENAGVCLHVSKHRVSLEFCAKCSDNAIDNWNLINEGR</sequence>
<reference evidence="2 3" key="1">
    <citation type="submission" date="2015-09" db="EMBL/GenBank/DDBJ databases">
        <title>Draft genome of the scarab beetle Oryctes borbonicus.</title>
        <authorList>
            <person name="Meyer J.M."/>
            <person name="Markov G.V."/>
            <person name="Baskaran P."/>
            <person name="Herrmann M."/>
            <person name="Sommer R.J."/>
            <person name="Roedelsperger C."/>
        </authorList>
    </citation>
    <scope>NUCLEOTIDE SEQUENCE [LARGE SCALE GENOMIC DNA]</scope>
    <source>
        <strain evidence="2">OB123</strain>
        <tissue evidence="2">Whole animal</tissue>
    </source>
</reference>
<dbReference type="InterPro" id="IPR046347">
    <property type="entry name" value="bZIP_sf"/>
</dbReference>
<name>A0A0T6AT17_9SCAR</name>
<accession>A0A0T6AT17</accession>
<dbReference type="CDD" id="cd14706">
    <property type="entry name" value="bZIP_CREBZF"/>
    <property type="match status" value="1"/>
</dbReference>
<dbReference type="Proteomes" id="UP000051574">
    <property type="component" value="Unassembled WGS sequence"/>
</dbReference>
<feature type="region of interest" description="Disordered" evidence="1">
    <location>
        <begin position="1"/>
        <end position="30"/>
    </location>
</feature>
<organism evidence="2 3">
    <name type="scientific">Oryctes borbonicus</name>
    <dbReference type="NCBI Taxonomy" id="1629725"/>
    <lineage>
        <taxon>Eukaryota</taxon>
        <taxon>Metazoa</taxon>
        <taxon>Ecdysozoa</taxon>
        <taxon>Arthropoda</taxon>
        <taxon>Hexapoda</taxon>
        <taxon>Insecta</taxon>
        <taxon>Pterygota</taxon>
        <taxon>Neoptera</taxon>
        <taxon>Endopterygota</taxon>
        <taxon>Coleoptera</taxon>
        <taxon>Polyphaga</taxon>
        <taxon>Scarabaeiformia</taxon>
        <taxon>Scarabaeidae</taxon>
        <taxon>Dynastinae</taxon>
        <taxon>Oryctes</taxon>
    </lineage>
</organism>
<protein>
    <recommendedName>
        <fullName evidence="4">BZIP domain-containing protein</fullName>
    </recommendedName>
</protein>
<evidence type="ECO:0000256" key="1">
    <source>
        <dbReference type="SAM" id="MobiDB-lite"/>
    </source>
</evidence>
<comment type="caution">
    <text evidence="2">The sequence shown here is derived from an EMBL/GenBank/DDBJ whole genome shotgun (WGS) entry which is preliminary data.</text>
</comment>
<proteinExistence type="predicted"/>
<evidence type="ECO:0000313" key="2">
    <source>
        <dbReference type="EMBL" id="KRT78255.1"/>
    </source>
</evidence>
<keyword evidence="3" id="KW-1185">Reference proteome</keyword>
<feature type="compositionally biased region" description="Low complexity" evidence="1">
    <location>
        <begin position="11"/>
        <end position="20"/>
    </location>
</feature>
<gene>
    <name evidence="2" type="ORF">AMK59_8153</name>
</gene>
<evidence type="ECO:0008006" key="4">
    <source>
        <dbReference type="Google" id="ProtNLM"/>
    </source>
</evidence>
<dbReference type="GO" id="GO:0003700">
    <property type="term" value="F:DNA-binding transcription factor activity"/>
    <property type="evidence" value="ECO:0007669"/>
    <property type="project" value="InterPro"/>
</dbReference>
<dbReference type="Gene3D" id="1.20.5.170">
    <property type="match status" value="1"/>
</dbReference>
<dbReference type="SUPFAM" id="SSF57959">
    <property type="entry name" value="Leucine zipper domain"/>
    <property type="match status" value="1"/>
</dbReference>
<dbReference type="EMBL" id="LJIG01022880">
    <property type="protein sequence ID" value="KRT78255.1"/>
    <property type="molecule type" value="Genomic_DNA"/>
</dbReference>
<evidence type="ECO:0000313" key="3">
    <source>
        <dbReference type="Proteomes" id="UP000051574"/>
    </source>
</evidence>
<dbReference type="OrthoDB" id="6606299at2759"/>